<evidence type="ECO:0000256" key="3">
    <source>
        <dbReference type="ARBA" id="ARBA00022448"/>
    </source>
</evidence>
<dbReference type="Pfam" id="PF25917">
    <property type="entry name" value="BSH_RND"/>
    <property type="match status" value="1"/>
</dbReference>
<evidence type="ECO:0000256" key="2">
    <source>
        <dbReference type="ARBA" id="ARBA00009477"/>
    </source>
</evidence>
<dbReference type="AlphaFoldDB" id="E1V9T7"/>
<feature type="domain" description="Multidrug resistance protein MdtA-like C-terminal permuted SH3" evidence="7">
    <location>
        <begin position="330"/>
        <end position="392"/>
    </location>
</feature>
<comment type="subcellular location">
    <subcellularLocation>
        <location evidence="1">Cell envelope</location>
    </subcellularLocation>
</comment>
<dbReference type="HOGENOM" id="CLU_018816_1_2_6"/>
<evidence type="ECO:0000313" key="8">
    <source>
        <dbReference type="EMBL" id="CBV41921.1"/>
    </source>
</evidence>
<dbReference type="NCBIfam" id="TIGR01730">
    <property type="entry name" value="RND_mfp"/>
    <property type="match status" value="1"/>
</dbReference>
<dbReference type="Gene3D" id="2.40.420.20">
    <property type="match status" value="1"/>
</dbReference>
<dbReference type="KEGG" id="hel:HELO_2037"/>
<dbReference type="STRING" id="768066.HELO_2037"/>
<protein>
    <submittedName>
        <fullName evidence="8">RND family transport protein MFP component</fullName>
    </submittedName>
</protein>
<dbReference type="PANTHER" id="PTHR30469:SF16">
    <property type="entry name" value="HAE1 FAMILY EFFLUX PUMP MFP COMPONENT"/>
    <property type="match status" value="1"/>
</dbReference>
<dbReference type="PANTHER" id="PTHR30469">
    <property type="entry name" value="MULTIDRUG RESISTANCE PROTEIN MDTA"/>
    <property type="match status" value="1"/>
</dbReference>
<dbReference type="Proteomes" id="UP000008707">
    <property type="component" value="Chromosome"/>
</dbReference>
<dbReference type="Gene3D" id="2.40.30.170">
    <property type="match status" value="1"/>
</dbReference>
<accession>E1V9T7</accession>
<name>E1V9T7_HALED</name>
<comment type="similarity">
    <text evidence="2">Belongs to the membrane fusion protein (MFP) (TC 8.A.1) family.</text>
</comment>
<dbReference type="InterPro" id="IPR058625">
    <property type="entry name" value="MdtA-like_BSH"/>
</dbReference>
<keyword evidence="4" id="KW-0175">Coiled coil</keyword>
<feature type="domain" description="CusB-like beta-barrel" evidence="6">
    <location>
        <begin position="253"/>
        <end position="326"/>
    </location>
</feature>
<dbReference type="Pfam" id="PF25967">
    <property type="entry name" value="RND-MFP_C"/>
    <property type="match status" value="1"/>
</dbReference>
<feature type="domain" description="Multidrug resistance protein MdtA-like barrel-sandwich hybrid" evidence="5">
    <location>
        <begin position="120"/>
        <end position="243"/>
    </location>
</feature>
<organism evidence="8 9">
    <name type="scientific">Halomonas elongata (strain ATCC 33173 / DSM 2581 / NBRC 15536 / NCIMB 2198 / 1H9)</name>
    <dbReference type="NCBI Taxonomy" id="768066"/>
    <lineage>
        <taxon>Bacteria</taxon>
        <taxon>Pseudomonadati</taxon>
        <taxon>Pseudomonadota</taxon>
        <taxon>Gammaproteobacteria</taxon>
        <taxon>Oceanospirillales</taxon>
        <taxon>Halomonadaceae</taxon>
        <taxon>Halomonas</taxon>
    </lineage>
</organism>
<dbReference type="Gene3D" id="2.40.50.100">
    <property type="match status" value="1"/>
</dbReference>
<dbReference type="Pfam" id="PF25954">
    <property type="entry name" value="Beta-barrel_RND_2"/>
    <property type="match status" value="1"/>
</dbReference>
<evidence type="ECO:0000256" key="4">
    <source>
        <dbReference type="SAM" id="Coils"/>
    </source>
</evidence>
<dbReference type="InterPro" id="IPR006143">
    <property type="entry name" value="RND_pump_MFP"/>
</dbReference>
<dbReference type="GO" id="GO:0015562">
    <property type="term" value="F:efflux transmembrane transporter activity"/>
    <property type="evidence" value="ECO:0007669"/>
    <property type="project" value="TreeGrafter"/>
</dbReference>
<dbReference type="InterPro" id="IPR058792">
    <property type="entry name" value="Beta-barrel_RND_2"/>
</dbReference>
<evidence type="ECO:0000259" key="6">
    <source>
        <dbReference type="Pfam" id="PF25954"/>
    </source>
</evidence>
<evidence type="ECO:0000313" key="9">
    <source>
        <dbReference type="Proteomes" id="UP000008707"/>
    </source>
</evidence>
<dbReference type="InterPro" id="IPR058627">
    <property type="entry name" value="MdtA-like_C"/>
</dbReference>
<dbReference type="Gene3D" id="1.10.287.470">
    <property type="entry name" value="Helix hairpin bin"/>
    <property type="match status" value="1"/>
</dbReference>
<proteinExistence type="inferred from homology"/>
<gene>
    <name evidence="8" type="ordered locus">HELO_2037</name>
</gene>
<evidence type="ECO:0000259" key="5">
    <source>
        <dbReference type="Pfam" id="PF25917"/>
    </source>
</evidence>
<dbReference type="EMBL" id="FN869568">
    <property type="protein sequence ID" value="CBV41921.1"/>
    <property type="molecule type" value="Genomic_DNA"/>
</dbReference>
<evidence type="ECO:0000256" key="1">
    <source>
        <dbReference type="ARBA" id="ARBA00004196"/>
    </source>
</evidence>
<dbReference type="FunFam" id="2.40.30.170:FF:000010">
    <property type="entry name" value="Efflux RND transporter periplasmic adaptor subunit"/>
    <property type="match status" value="1"/>
</dbReference>
<dbReference type="eggNOG" id="COG0845">
    <property type="taxonomic scope" value="Bacteria"/>
</dbReference>
<keyword evidence="3" id="KW-0813">Transport</keyword>
<sequence length="425" mass="46106">MTDQNLCILATLSFSAQGTLCNNRHCRDSRRTQRTVRRCRAGCPLSSPAGSHEPPMIASSHAAAWQRRLPLLLLGLTLAFPSFAQTAPAQQPTAVIAARAELAQWSDPLDALGTLKADESVTLSAKVTETIASLEFEGGERVDAGDVLVRLDDDEARANLRAAEALRDERQAAVNRLAQLQQRNLGTRADAEDSRAQLRQAQAEVESLQAQLDNYQIKAPFSGEVGFRNISIGTLVSPGDELATLDKIDRMKLDFQVPEVALGSLTPGMSLTATSAAFPEADFQGEIATLGTRVDPVSRSVSIRALIDNPQRKLRPGMLMEVTIARRQRQALVIPEAALIPEGKRHYVLVIDASDDDRVTRRQVKVGERRPGEAEILDGLSPGDLIVSHGVERAHDGDRVRLLGIADDDTSVRELLEANRDAGDA</sequence>
<dbReference type="SUPFAM" id="SSF111369">
    <property type="entry name" value="HlyD-like secretion proteins"/>
    <property type="match status" value="1"/>
</dbReference>
<reference evidence="9" key="1">
    <citation type="journal article" date="2011" name="Environ. Microbiol.">
        <title>A blueprint of ectoine metabolism from the genome of the industrial producer Halomonas elongata DSM 2581(T).</title>
        <authorList>
            <person name="Schwibbert K."/>
            <person name="Marin-Sanguino A."/>
            <person name="Bagyan I."/>
            <person name="Heidrich G."/>
            <person name="Lentzen G."/>
            <person name="Seitz H."/>
            <person name="Rampp M."/>
            <person name="Schuster S.C."/>
            <person name="Klenk H.P."/>
            <person name="Pfeiffer F."/>
            <person name="Oesterhelt D."/>
            <person name="Kunte H.J."/>
        </authorList>
    </citation>
    <scope>NUCLEOTIDE SEQUENCE [LARGE SCALE GENOMIC DNA]</scope>
    <source>
        <strain evidence="9">ATCC 33173 / DSM 2581 / NBRC 15536 / NCIMB 2198 / 1H9</strain>
    </source>
</reference>
<feature type="coiled-coil region" evidence="4">
    <location>
        <begin position="163"/>
        <end position="218"/>
    </location>
</feature>
<dbReference type="GO" id="GO:1990281">
    <property type="term" value="C:efflux pump complex"/>
    <property type="evidence" value="ECO:0007669"/>
    <property type="project" value="TreeGrafter"/>
</dbReference>
<evidence type="ECO:0000259" key="7">
    <source>
        <dbReference type="Pfam" id="PF25967"/>
    </source>
</evidence>